<dbReference type="Proteomes" id="UP001186974">
    <property type="component" value="Unassembled WGS sequence"/>
</dbReference>
<organism evidence="1 2">
    <name type="scientific">Coniosporium uncinatum</name>
    <dbReference type="NCBI Taxonomy" id="93489"/>
    <lineage>
        <taxon>Eukaryota</taxon>
        <taxon>Fungi</taxon>
        <taxon>Dikarya</taxon>
        <taxon>Ascomycota</taxon>
        <taxon>Pezizomycotina</taxon>
        <taxon>Dothideomycetes</taxon>
        <taxon>Dothideomycetes incertae sedis</taxon>
        <taxon>Coniosporium</taxon>
    </lineage>
</organism>
<protein>
    <submittedName>
        <fullName evidence="1">Uncharacterized protein</fullName>
    </submittedName>
</protein>
<dbReference type="EMBL" id="JAWDJW010001715">
    <property type="protein sequence ID" value="KAK3078653.1"/>
    <property type="molecule type" value="Genomic_DNA"/>
</dbReference>
<comment type="caution">
    <text evidence="1">The sequence shown here is derived from an EMBL/GenBank/DDBJ whole genome shotgun (WGS) entry which is preliminary data.</text>
</comment>
<keyword evidence="2" id="KW-1185">Reference proteome</keyword>
<sequence length="155" mass="16268">HTGPFATTGTSSPNALIVGPLATGPQQTAFNIIAETTLVCPSYWLAEAYSTNGRKSWKFQYIVPTATHGADLAALIAPGGKVGPDLPKAFKQMWANFILHDDPSIPAALANGAAAENMSAENPMAAWPPYRVERPVMVNLNQSGGVEVRAPPSGV</sequence>
<evidence type="ECO:0000313" key="2">
    <source>
        <dbReference type="Proteomes" id="UP001186974"/>
    </source>
</evidence>
<accession>A0ACC3DPQ2</accession>
<evidence type="ECO:0000313" key="1">
    <source>
        <dbReference type="EMBL" id="KAK3078653.1"/>
    </source>
</evidence>
<feature type="non-terminal residue" evidence="1">
    <location>
        <position position="1"/>
    </location>
</feature>
<reference evidence="1" key="1">
    <citation type="submission" date="2024-09" db="EMBL/GenBank/DDBJ databases">
        <title>Black Yeasts Isolated from many extreme environments.</title>
        <authorList>
            <person name="Coleine C."/>
            <person name="Stajich J.E."/>
            <person name="Selbmann L."/>
        </authorList>
    </citation>
    <scope>NUCLEOTIDE SEQUENCE</scope>
    <source>
        <strain evidence="1">CCFEE 5737</strain>
    </source>
</reference>
<proteinExistence type="predicted"/>
<gene>
    <name evidence="1" type="ORF">LTS18_006964</name>
</gene>
<name>A0ACC3DPQ2_9PEZI</name>